<dbReference type="EMBL" id="UYWW01010719">
    <property type="protein sequence ID" value="VDM18049.1"/>
    <property type="molecule type" value="Genomic_DNA"/>
</dbReference>
<evidence type="ECO:0000256" key="2">
    <source>
        <dbReference type="ARBA" id="ARBA00022490"/>
    </source>
</evidence>
<dbReference type="InterPro" id="IPR037214">
    <property type="entry name" value="TROVE_dom_sf"/>
</dbReference>
<dbReference type="GO" id="GO:0003723">
    <property type="term" value="F:RNA binding"/>
    <property type="evidence" value="ECO:0007669"/>
    <property type="project" value="InterPro"/>
</dbReference>
<dbReference type="InterPro" id="IPR040322">
    <property type="entry name" value="TROVE2"/>
</dbReference>
<dbReference type="GO" id="GO:0005737">
    <property type="term" value="C:cytoplasm"/>
    <property type="evidence" value="ECO:0007669"/>
    <property type="project" value="UniProtKB-SubCell"/>
</dbReference>
<dbReference type="InterPro" id="IPR008858">
    <property type="entry name" value="TROVE_dom"/>
</dbReference>
<gene>
    <name evidence="5" type="ORF">WBA_LOCUS9971</name>
</gene>
<dbReference type="GO" id="GO:0046872">
    <property type="term" value="F:metal ion binding"/>
    <property type="evidence" value="ECO:0007669"/>
    <property type="project" value="UniProtKB-KW"/>
</dbReference>
<feature type="domain" description="TROVE" evidence="4">
    <location>
        <begin position="1"/>
        <end position="102"/>
    </location>
</feature>
<sequence length="117" mass="13502">MLRRMSLSAILKNMDKMSSVDLFEEENANIDDPVSLIVRRLTDTEKLRQERFHPLAILSAKTSYEHGYEMKGNRIWRPIKSIQKALDNAFYNCINVIGVTHRRYLIAVDISGYDAGL</sequence>
<dbReference type="OrthoDB" id="6098064at2759"/>
<evidence type="ECO:0000313" key="6">
    <source>
        <dbReference type="Proteomes" id="UP000270924"/>
    </source>
</evidence>
<keyword evidence="6" id="KW-1185">Reference proteome</keyword>
<proteinExistence type="predicted"/>
<dbReference type="PANTHER" id="PTHR14202:SF0">
    <property type="entry name" value="RNA-BINDING PROTEIN RO60"/>
    <property type="match status" value="1"/>
</dbReference>
<accession>A0A3P7EP12</accession>
<dbReference type="PROSITE" id="PS50988">
    <property type="entry name" value="TROVE"/>
    <property type="match status" value="1"/>
</dbReference>
<protein>
    <recommendedName>
        <fullName evidence="4">TROVE domain-containing protein</fullName>
    </recommendedName>
</protein>
<evidence type="ECO:0000259" key="4">
    <source>
        <dbReference type="PROSITE" id="PS50988"/>
    </source>
</evidence>
<organism evidence="5 6">
    <name type="scientific">Wuchereria bancrofti</name>
    <dbReference type="NCBI Taxonomy" id="6293"/>
    <lineage>
        <taxon>Eukaryota</taxon>
        <taxon>Metazoa</taxon>
        <taxon>Ecdysozoa</taxon>
        <taxon>Nematoda</taxon>
        <taxon>Chromadorea</taxon>
        <taxon>Rhabditida</taxon>
        <taxon>Spirurina</taxon>
        <taxon>Spiruromorpha</taxon>
        <taxon>Filarioidea</taxon>
        <taxon>Onchocercidae</taxon>
        <taxon>Wuchereria</taxon>
    </lineage>
</organism>
<dbReference type="InParanoid" id="A0A3P7EP12"/>
<dbReference type="PANTHER" id="PTHR14202">
    <property type="entry name" value="60 KDA RIBONUCLEOPROTEIN SSA/RO"/>
    <property type="match status" value="1"/>
</dbReference>
<dbReference type="AlphaFoldDB" id="A0A3P7EP12"/>
<dbReference type="Pfam" id="PF05731">
    <property type="entry name" value="TROVE"/>
    <property type="match status" value="1"/>
</dbReference>
<reference evidence="5 6" key="1">
    <citation type="submission" date="2018-11" db="EMBL/GenBank/DDBJ databases">
        <authorList>
            <consortium name="Pathogen Informatics"/>
        </authorList>
    </citation>
    <scope>NUCLEOTIDE SEQUENCE [LARGE SCALE GENOMIC DNA]</scope>
</reference>
<dbReference type="GO" id="GO:1990904">
    <property type="term" value="C:ribonucleoprotein complex"/>
    <property type="evidence" value="ECO:0007669"/>
    <property type="project" value="TreeGrafter"/>
</dbReference>
<keyword evidence="3" id="KW-0479">Metal-binding</keyword>
<dbReference type="Proteomes" id="UP000270924">
    <property type="component" value="Unassembled WGS sequence"/>
</dbReference>
<comment type="subcellular location">
    <subcellularLocation>
        <location evidence="1">Cytoplasm</location>
    </subcellularLocation>
</comment>
<evidence type="ECO:0000313" key="5">
    <source>
        <dbReference type="EMBL" id="VDM18049.1"/>
    </source>
</evidence>
<dbReference type="SUPFAM" id="SSF140864">
    <property type="entry name" value="TROVE domain-like"/>
    <property type="match status" value="1"/>
</dbReference>
<keyword evidence="2" id="KW-0963">Cytoplasm</keyword>
<name>A0A3P7EP12_WUCBA</name>
<evidence type="ECO:0000256" key="3">
    <source>
        <dbReference type="ARBA" id="ARBA00022723"/>
    </source>
</evidence>
<evidence type="ECO:0000256" key="1">
    <source>
        <dbReference type="ARBA" id="ARBA00004496"/>
    </source>
</evidence>